<reference evidence="1" key="1">
    <citation type="journal article" date="2020" name="Phytopathology">
        <title>Genome sequence and comparative analysis of Colletotrichum gloeosporioides isolated from Liriodendron leaves.</title>
        <authorList>
            <person name="Fu F.F."/>
            <person name="Hao Z."/>
            <person name="Wang P."/>
            <person name="Lu Y."/>
            <person name="Xue L.J."/>
            <person name="Wei G."/>
            <person name="Tian Y."/>
            <person name="Baishi H."/>
            <person name="Xu H."/>
            <person name="Shi J."/>
            <person name="Cheng T."/>
            <person name="Wang G."/>
            <person name="Yi Y."/>
            <person name="Chen J."/>
        </authorList>
    </citation>
    <scope>NUCLEOTIDE SEQUENCE</scope>
    <source>
        <strain evidence="1">Lc1</strain>
    </source>
</reference>
<sequence>MVHIFDIPREIRDLIYLQCVLSEGGYILDFNSNRLRCADGKRIDLAFMLTCKKIANETRGLALSSNILNFGAVCPSEQEHREVAGRFGIALTTLSQRRSYKLDQIYPDTLDIPNDIWRDISKIEPKLAPYVELLQRRPNGWRVMDGASHMMPTIIERPEIGWPGTCGETPSVFRKFARSALQLLLANKDRFEPEEFRQFERGMLPWHETELAGIVSVNPNAWEIPTLQSLSWYLRDMCPFTAAEISKKWGSPNDGFDQKLVKHHYSAAAAAIRFLCSLRRDSRLSIRKIILNEDRAAVAFPEAHGLGLIPYCQENPRLRVERRVSMWRTVFQTQVDGQAQHAKPYDFNDGAWADLISRPVAVWILEALELEPAGMPPGAFTLTFEGDQKCSEIFRTVVQRDAAWQAAVDLSLERQILPPLSWVARRRDGWAHHTARDSKWHVLEGFPQAVQDIVAGKSIVKCNFDMGEIWDVEKLVEDRKDWTMSDWDQRWKRGFHVRFDPDPPSPKYLQLLCDNTFDTNVPIDPRH</sequence>
<name>A0A8H4CDL1_COLGL</name>
<dbReference type="GeneID" id="69022146"/>
<dbReference type="RefSeq" id="XP_045260978.1">
    <property type="nucleotide sequence ID" value="XM_045414856.1"/>
</dbReference>
<keyword evidence="2" id="KW-1185">Reference proteome</keyword>
<dbReference type="AlphaFoldDB" id="A0A8H4CDL1"/>
<reference evidence="1" key="2">
    <citation type="submission" date="2020-03" db="EMBL/GenBank/DDBJ databases">
        <authorList>
            <person name="Fu F.-F."/>
            <person name="Chen J."/>
        </authorList>
    </citation>
    <scope>NUCLEOTIDE SEQUENCE</scope>
    <source>
        <strain evidence="1">Lc1</strain>
    </source>
</reference>
<dbReference type="Proteomes" id="UP000613401">
    <property type="component" value="Unassembled WGS sequence"/>
</dbReference>
<accession>A0A8H4CDL1</accession>
<organism evidence="1 2">
    <name type="scientific">Colletotrichum gloeosporioides</name>
    <name type="common">Anthracnose fungus</name>
    <name type="synonym">Glomerella cingulata</name>
    <dbReference type="NCBI Taxonomy" id="474922"/>
    <lineage>
        <taxon>Eukaryota</taxon>
        <taxon>Fungi</taxon>
        <taxon>Dikarya</taxon>
        <taxon>Ascomycota</taxon>
        <taxon>Pezizomycotina</taxon>
        <taxon>Sordariomycetes</taxon>
        <taxon>Hypocreomycetidae</taxon>
        <taxon>Glomerellales</taxon>
        <taxon>Glomerellaceae</taxon>
        <taxon>Colletotrichum</taxon>
        <taxon>Colletotrichum gloeosporioides species complex</taxon>
    </lineage>
</organism>
<dbReference type="EMBL" id="WVTB01000066">
    <property type="protein sequence ID" value="KAF3801819.1"/>
    <property type="molecule type" value="Genomic_DNA"/>
</dbReference>
<evidence type="ECO:0000313" key="1">
    <source>
        <dbReference type="EMBL" id="KAF3801819.1"/>
    </source>
</evidence>
<evidence type="ECO:0000313" key="2">
    <source>
        <dbReference type="Proteomes" id="UP000613401"/>
    </source>
</evidence>
<gene>
    <name evidence="1" type="ORF">GCG54_00015039</name>
</gene>
<protein>
    <submittedName>
        <fullName evidence="1">Uncharacterized protein</fullName>
    </submittedName>
</protein>
<proteinExistence type="predicted"/>
<comment type="caution">
    <text evidence="1">The sequence shown here is derived from an EMBL/GenBank/DDBJ whole genome shotgun (WGS) entry which is preliminary data.</text>
</comment>